<name>A0A0L0BT75_LUCCU</name>
<organism evidence="1 2">
    <name type="scientific">Lucilia cuprina</name>
    <name type="common">Green bottle fly</name>
    <name type="synonym">Australian sheep blowfly</name>
    <dbReference type="NCBI Taxonomy" id="7375"/>
    <lineage>
        <taxon>Eukaryota</taxon>
        <taxon>Metazoa</taxon>
        <taxon>Ecdysozoa</taxon>
        <taxon>Arthropoda</taxon>
        <taxon>Hexapoda</taxon>
        <taxon>Insecta</taxon>
        <taxon>Pterygota</taxon>
        <taxon>Neoptera</taxon>
        <taxon>Endopterygota</taxon>
        <taxon>Diptera</taxon>
        <taxon>Brachycera</taxon>
        <taxon>Muscomorpha</taxon>
        <taxon>Oestroidea</taxon>
        <taxon>Calliphoridae</taxon>
        <taxon>Luciliinae</taxon>
        <taxon>Lucilia</taxon>
    </lineage>
</organism>
<comment type="caution">
    <text evidence="1">The sequence shown here is derived from an EMBL/GenBank/DDBJ whole genome shotgun (WGS) entry which is preliminary data.</text>
</comment>
<gene>
    <name evidence="1" type="ORF">FF38_10721</name>
</gene>
<sequence>MRQIMFLGIQLFLKRKLIITTTATATNVVADISG</sequence>
<accession>A0A0L0BT75</accession>
<reference evidence="1 2" key="1">
    <citation type="journal article" date="2015" name="Nat. Commun.">
        <title>Lucilia cuprina genome unlocks parasitic fly biology to underpin future interventions.</title>
        <authorList>
            <person name="Anstead C.A."/>
            <person name="Korhonen P.K."/>
            <person name="Young N.D."/>
            <person name="Hall R.S."/>
            <person name="Jex A.R."/>
            <person name="Murali S.C."/>
            <person name="Hughes D.S."/>
            <person name="Lee S.F."/>
            <person name="Perry T."/>
            <person name="Stroehlein A.J."/>
            <person name="Ansell B.R."/>
            <person name="Breugelmans B."/>
            <person name="Hofmann A."/>
            <person name="Qu J."/>
            <person name="Dugan S."/>
            <person name="Lee S.L."/>
            <person name="Chao H."/>
            <person name="Dinh H."/>
            <person name="Han Y."/>
            <person name="Doddapaneni H.V."/>
            <person name="Worley K.C."/>
            <person name="Muzny D.M."/>
            <person name="Ioannidis P."/>
            <person name="Waterhouse R.M."/>
            <person name="Zdobnov E.M."/>
            <person name="James P.J."/>
            <person name="Bagnall N.H."/>
            <person name="Kotze A.C."/>
            <person name="Gibbs R.A."/>
            <person name="Richards S."/>
            <person name="Batterham P."/>
            <person name="Gasser R.B."/>
        </authorList>
    </citation>
    <scope>NUCLEOTIDE SEQUENCE [LARGE SCALE GENOMIC DNA]</scope>
    <source>
        <strain evidence="1 2">LS</strain>
        <tissue evidence="1">Full body</tissue>
    </source>
</reference>
<dbReference type="Proteomes" id="UP000037069">
    <property type="component" value="Unassembled WGS sequence"/>
</dbReference>
<evidence type="ECO:0000313" key="1">
    <source>
        <dbReference type="EMBL" id="KNC23285.1"/>
    </source>
</evidence>
<keyword evidence="2" id="KW-1185">Reference proteome</keyword>
<protein>
    <submittedName>
        <fullName evidence="1">Uncharacterized protein</fullName>
    </submittedName>
</protein>
<dbReference type="AlphaFoldDB" id="A0A0L0BT75"/>
<proteinExistence type="predicted"/>
<evidence type="ECO:0000313" key="2">
    <source>
        <dbReference type="Proteomes" id="UP000037069"/>
    </source>
</evidence>
<dbReference type="EMBL" id="JRES01001371">
    <property type="protein sequence ID" value="KNC23285.1"/>
    <property type="molecule type" value="Genomic_DNA"/>
</dbReference>